<accession>A0A384ZXC9</accession>
<evidence type="ECO:0000313" key="2">
    <source>
        <dbReference type="Proteomes" id="UP000263326"/>
    </source>
</evidence>
<dbReference type="EMBL" id="MH460461">
    <property type="protein sequence ID" value="AXG66887.1"/>
    <property type="molecule type" value="Genomic_DNA"/>
</dbReference>
<dbReference type="Proteomes" id="UP000263326">
    <property type="component" value="Segment"/>
</dbReference>
<gene>
    <name evidence="1" type="ORF">JA29_161</name>
</gene>
<dbReference type="Gene3D" id="3.10.150.10">
    <property type="entry name" value="DNA Polymerase III, subunit A, domain 2"/>
    <property type="match status" value="1"/>
</dbReference>
<evidence type="ECO:0000313" key="1">
    <source>
        <dbReference type="EMBL" id="AXG66887.1"/>
    </source>
</evidence>
<protein>
    <submittedName>
        <fullName evidence="1">Uncharacterized protein</fullName>
    </submittedName>
</protein>
<dbReference type="Gene3D" id="3.70.10.10">
    <property type="match status" value="1"/>
</dbReference>
<keyword evidence="2" id="KW-1185">Reference proteome</keyword>
<proteinExistence type="predicted"/>
<name>A0A384ZXC9_9CAUD</name>
<sequence length="391" mass="44255">MKKCKLPDRPITNVGFKFDAKELSAILKKVDSVTKFSQSNDKLTHIHLICSYKSNVFVIGRTPDTFVAHLVPNAIADGDTVFNIDPAQIDGLIAKRSSMTAMYTGREVEMQEVKGRYSSKFKVRPISPEQIPMVNEGLRHHLSGGNEMSQEVIDKMVEGVRLCRIKDTITQASVICRIECEGKNMRVASVSNWASSKYVTKLEDKVDSFRFSLSVEMFDLVMKFCGKNKISFFADTNSFAAESEDFVLTLPPIQSTDQDYQYIDVMENAMGKALMSLKIKGDMSAPFENIYTLVDVKANTRVNVSVEKKTMHIGFDNDSGSVRDSLLLESAVERPFESQFDIRILREMLRNIGREKEHLLGFHGTLKKFKAMSLYYQLKDCQLTYYGFIPA</sequence>
<reference evidence="1 2" key="1">
    <citation type="journal article" date="2018" name="Front. Microbiol.">
        <title>Jumbo Bacteriophages Are Represented Within an Increasing Diversity of Environmental Viruses Infecting the Emerging Phytopathogen, Dickeya solani.</title>
        <authorList>
            <person name="Day A.W."/>
            <person name="Ahn J."/>
            <person name="Salmond G.P.C."/>
        </authorList>
    </citation>
    <scope>NUCLEOTIDE SEQUENCE [LARGE SCALE GENOMIC DNA]</scope>
</reference>
<organism evidence="1 2">
    <name type="scientific">Dickeya phage vB_DsoM_JA29</name>
    <dbReference type="NCBI Taxonomy" id="2283031"/>
    <lineage>
        <taxon>Viruses</taxon>
        <taxon>Duplodnaviria</taxon>
        <taxon>Heunggongvirae</taxon>
        <taxon>Uroviricota</taxon>
        <taxon>Caudoviricetes</taxon>
        <taxon>Salmondvirus</taxon>
        <taxon>Salmondvirus JA29</taxon>
    </lineage>
</organism>